<gene>
    <name evidence="1" type="ORF">TCE0_034r11192</name>
</gene>
<reference evidence="1" key="1">
    <citation type="submission" date="2014-12" db="EMBL/GenBank/DDBJ databases">
        <title>Draft genome sequence of Talaromyces cellulolyticus Y-94, a source of lignocellulosic biomass-degrading enzymes.</title>
        <authorList>
            <person name="Fujii T."/>
            <person name="Koike H."/>
            <person name="Sawayama S."/>
            <person name="Yano S."/>
            <person name="Inoue H."/>
        </authorList>
    </citation>
    <scope>NUCLEOTIDE SEQUENCE</scope>
    <source>
        <strain evidence="1">Y-94</strain>
    </source>
</reference>
<sequence length="290" mass="32625">MQTSKIFLQHTLWLWTEVAFACRIVYYLLIKGLVSSPAALLKGKTTEANLQINVSKLDPQTGGWICTNNPSDPQPLGASNPCMRTTCTETETSTLAHESNSIFPYLEELYPANSDQRPALKGDTLLLIAKSPDLLAQINLLGMNTNYFLRNIITIHGNIIGLSPSDQNRTAALNARHWETQTLLKIQDWAITCNNFLDHDKSGGWLTPGISENPGVVDVALAANHRFVELMYGIDMLAVDEKLAPPREWYDRFRQQNWWKDFEEREDIVPKVLKGGKGDRASWVKEEDGI</sequence>
<organism evidence="1">
    <name type="scientific">Talaromyces pinophilus</name>
    <name type="common">Penicillium pinophilum</name>
    <dbReference type="NCBI Taxonomy" id="128442"/>
    <lineage>
        <taxon>Eukaryota</taxon>
        <taxon>Fungi</taxon>
        <taxon>Dikarya</taxon>
        <taxon>Ascomycota</taxon>
        <taxon>Pezizomycotina</taxon>
        <taxon>Eurotiomycetes</taxon>
        <taxon>Eurotiomycetidae</taxon>
        <taxon>Eurotiales</taxon>
        <taxon>Trichocomaceae</taxon>
        <taxon>Talaromyces</taxon>
        <taxon>Talaromyces sect. Talaromyces</taxon>
    </lineage>
</organism>
<dbReference type="AlphaFoldDB" id="A0A6V8HE48"/>
<accession>A0A6V8HE48</accession>
<comment type="caution">
    <text evidence="1">The sequence shown here is derived from an EMBL/GenBank/DDBJ whole genome shotgun (WGS) entry which is preliminary data.</text>
</comment>
<protein>
    <submittedName>
        <fullName evidence="1">Uncharacterized protein</fullName>
    </submittedName>
</protein>
<dbReference type="EMBL" id="DF933830">
    <property type="protein sequence ID" value="GAM39553.1"/>
    <property type="molecule type" value="Genomic_DNA"/>
</dbReference>
<proteinExistence type="predicted"/>
<evidence type="ECO:0000313" key="1">
    <source>
        <dbReference type="EMBL" id="GAM39553.1"/>
    </source>
</evidence>
<name>A0A6V8HE48_TALPI</name>